<dbReference type="Gene3D" id="3.10.129.10">
    <property type="entry name" value="Hotdog Thioesterase"/>
    <property type="match status" value="1"/>
</dbReference>
<dbReference type="InterPro" id="IPR029069">
    <property type="entry name" value="HotDog_dom_sf"/>
</dbReference>
<name>A0A511TEN9_MYXFU</name>
<evidence type="ECO:0000313" key="4">
    <source>
        <dbReference type="Proteomes" id="UP000321514"/>
    </source>
</evidence>
<dbReference type="InterPro" id="IPR052342">
    <property type="entry name" value="MCH/BMMD"/>
</dbReference>
<dbReference type="InterPro" id="IPR048274">
    <property type="entry name" value="MC_hydratase"/>
</dbReference>
<dbReference type="AlphaFoldDB" id="A0A511TEN9"/>
<dbReference type="CDD" id="cd03451">
    <property type="entry name" value="FkbR2"/>
    <property type="match status" value="1"/>
</dbReference>
<comment type="caution">
    <text evidence="1">The sequence shown here is derived from an EMBL/GenBank/DDBJ whole genome shotgun (WGS) entry which is preliminary data.</text>
</comment>
<gene>
    <name evidence="1" type="ORF">MFU01_76670</name>
    <name evidence="2" type="ORF">SAMN05443572_103437</name>
</gene>
<protein>
    <submittedName>
        <fullName evidence="2">Itaconyl-CoA hydratase</fullName>
    </submittedName>
    <submittedName>
        <fullName evidence="1">Molybdenum cofactor biosynthesis protein MoeC</fullName>
    </submittedName>
</protein>
<dbReference type="EMBL" id="BJXR01000065">
    <property type="protein sequence ID" value="GEN12630.1"/>
    <property type="molecule type" value="Genomic_DNA"/>
</dbReference>
<dbReference type="GO" id="GO:0016829">
    <property type="term" value="F:lyase activity"/>
    <property type="evidence" value="ECO:0007669"/>
    <property type="project" value="InterPro"/>
</dbReference>
<dbReference type="Pfam" id="PF19315">
    <property type="entry name" value="MC_hydratase"/>
    <property type="match status" value="1"/>
</dbReference>
<dbReference type="STRING" id="1334629.MFUL124B02_23085"/>
<dbReference type="PANTHER" id="PTHR43664:SF1">
    <property type="entry name" value="BETA-METHYLMALYL-COA DEHYDRATASE"/>
    <property type="match status" value="1"/>
</dbReference>
<proteinExistence type="predicted"/>
<evidence type="ECO:0000313" key="2">
    <source>
        <dbReference type="EMBL" id="SET83757.1"/>
    </source>
</evidence>
<dbReference type="RefSeq" id="WP_046713949.1">
    <property type="nucleotide sequence ID" value="NZ_BJXR01000065.1"/>
</dbReference>
<evidence type="ECO:0000313" key="1">
    <source>
        <dbReference type="EMBL" id="GEN12630.1"/>
    </source>
</evidence>
<dbReference type="Proteomes" id="UP000321514">
    <property type="component" value="Unassembled WGS sequence"/>
</dbReference>
<dbReference type="OrthoDB" id="6703795at2"/>
<accession>A0A511TEN9</accession>
<dbReference type="PANTHER" id="PTHR43664">
    <property type="entry name" value="MONOAMINE OXIDASE-RELATED"/>
    <property type="match status" value="1"/>
</dbReference>
<keyword evidence="3" id="KW-1185">Reference proteome</keyword>
<reference evidence="2 3" key="1">
    <citation type="submission" date="2016-10" db="EMBL/GenBank/DDBJ databases">
        <authorList>
            <person name="Varghese N."/>
            <person name="Submissions S."/>
        </authorList>
    </citation>
    <scope>NUCLEOTIDE SEQUENCE [LARGE SCALE GENOMIC DNA]</scope>
    <source>
        <strain evidence="2 3">DSM 16525</strain>
    </source>
</reference>
<dbReference type="Proteomes" id="UP000183760">
    <property type="component" value="Unassembled WGS sequence"/>
</dbReference>
<dbReference type="EMBL" id="FOIB01000003">
    <property type="protein sequence ID" value="SET83757.1"/>
    <property type="molecule type" value="Genomic_DNA"/>
</dbReference>
<sequence length="175" mass="19662">MKKMVAAHKKVGKQRYRETHGLFYEDFEVGDVFEHRPGRTLTDVDNMWQSLLSLNTHPLHIDAVYASKTEWKRPLMSSLVTLAIVGGMSLNSTSAKGVANLGWDRIRLTAPVFVGDTLYAESRVLAKRRSRSRAKQGVVTVETKGLKADGTVVMTFERSFLVPLRRHGVDVDANY</sequence>
<evidence type="ECO:0000313" key="3">
    <source>
        <dbReference type="Proteomes" id="UP000183760"/>
    </source>
</evidence>
<organism evidence="1 4">
    <name type="scientific">Myxococcus fulvus</name>
    <dbReference type="NCBI Taxonomy" id="33"/>
    <lineage>
        <taxon>Bacteria</taxon>
        <taxon>Pseudomonadati</taxon>
        <taxon>Myxococcota</taxon>
        <taxon>Myxococcia</taxon>
        <taxon>Myxococcales</taxon>
        <taxon>Cystobacterineae</taxon>
        <taxon>Myxococcaceae</taxon>
        <taxon>Myxococcus</taxon>
    </lineage>
</organism>
<reference evidence="1 4" key="2">
    <citation type="submission" date="2019-07" db="EMBL/GenBank/DDBJ databases">
        <title>Whole genome shotgun sequence of Myxococcus fulvus NBRC 100333.</title>
        <authorList>
            <person name="Hosoyama A."/>
            <person name="Uohara A."/>
            <person name="Ohji S."/>
            <person name="Ichikawa N."/>
        </authorList>
    </citation>
    <scope>NUCLEOTIDE SEQUENCE [LARGE SCALE GENOMIC DNA]</scope>
    <source>
        <strain evidence="1 4">NBRC 100333</strain>
    </source>
</reference>
<dbReference type="SUPFAM" id="SSF54637">
    <property type="entry name" value="Thioesterase/thiol ester dehydrase-isomerase"/>
    <property type="match status" value="1"/>
</dbReference>